<name>A0A7X2GWR2_9NEIS</name>
<accession>A0A7X2GWR2</accession>
<organism evidence="1 2">
    <name type="scientific">Neisseria brasiliensis</name>
    <dbReference type="NCBI Taxonomy" id="2666100"/>
    <lineage>
        <taxon>Bacteria</taxon>
        <taxon>Pseudomonadati</taxon>
        <taxon>Pseudomonadota</taxon>
        <taxon>Betaproteobacteria</taxon>
        <taxon>Neisseriales</taxon>
        <taxon>Neisseriaceae</taxon>
        <taxon>Neisseria</taxon>
    </lineage>
</organism>
<comment type="caution">
    <text evidence="1">The sequence shown here is derived from an EMBL/GenBank/DDBJ whole genome shotgun (WGS) entry which is preliminary data.</text>
</comment>
<dbReference type="CDD" id="cd22803">
    <property type="entry name" value="AcrIIC5"/>
    <property type="match status" value="1"/>
</dbReference>
<proteinExistence type="predicted"/>
<protein>
    <submittedName>
        <fullName evidence="1">Uncharacterized protein</fullName>
    </submittedName>
</protein>
<dbReference type="RefSeq" id="WP_095502416.1">
    <property type="nucleotide sequence ID" value="NZ_WJXO01000001.1"/>
</dbReference>
<dbReference type="EMBL" id="WJXO01000001">
    <property type="protein sequence ID" value="MRN37416.1"/>
    <property type="molecule type" value="Genomic_DNA"/>
</dbReference>
<keyword evidence="2" id="KW-1185">Reference proteome</keyword>
<evidence type="ECO:0000313" key="2">
    <source>
        <dbReference type="Proteomes" id="UP000486297"/>
    </source>
</evidence>
<gene>
    <name evidence="1" type="ORF">GJU80_02630</name>
</gene>
<dbReference type="AlphaFoldDB" id="A0A7X2GWR2"/>
<dbReference type="Proteomes" id="UP000486297">
    <property type="component" value="Unassembled WGS sequence"/>
</dbReference>
<evidence type="ECO:0000313" key="1">
    <source>
        <dbReference type="EMBL" id="MRN37416.1"/>
    </source>
</evidence>
<reference evidence="1" key="1">
    <citation type="journal article" name="Emerg. Infect. Dis.">
        <title>Two cases of a newly characterized neisseria species.</title>
        <authorList>
            <person name="Mustapha M."/>
            <person name="Lemos A.P.S."/>
            <person name="Harrison L.H."/>
            <person name="Vantyne D."/>
            <person name="Sacchi C.T."/>
        </authorList>
    </citation>
    <scope>NUCLEOTIDE SEQUENCE</scope>
    <source>
        <strain evidence="1">N.95.16</strain>
    </source>
</reference>
<sequence>METKYFVSHDGNRHDLFDTLEQAEHYILKQTGWTDAEIADKWEFVKKECSLYGGDPFSSNSRHSLWFIDELKLSNGVIMEVDGQSFDDYVESMSDERGTEEFAETKRRMVGYYLGGRDGA</sequence>